<dbReference type="KEGG" id="gtt:GUITHDRAFT_111976"/>
<reference evidence="16 18" key="1">
    <citation type="journal article" date="2012" name="Nature">
        <title>Algal genomes reveal evolutionary mosaicism and the fate of nucleomorphs.</title>
        <authorList>
            <consortium name="DOE Joint Genome Institute"/>
            <person name="Curtis B.A."/>
            <person name="Tanifuji G."/>
            <person name="Burki F."/>
            <person name="Gruber A."/>
            <person name="Irimia M."/>
            <person name="Maruyama S."/>
            <person name="Arias M.C."/>
            <person name="Ball S.G."/>
            <person name="Gile G.H."/>
            <person name="Hirakawa Y."/>
            <person name="Hopkins J.F."/>
            <person name="Kuo A."/>
            <person name="Rensing S.A."/>
            <person name="Schmutz J."/>
            <person name="Symeonidi A."/>
            <person name="Elias M."/>
            <person name="Eveleigh R.J."/>
            <person name="Herman E.K."/>
            <person name="Klute M.J."/>
            <person name="Nakayama T."/>
            <person name="Obornik M."/>
            <person name="Reyes-Prieto A."/>
            <person name="Armbrust E.V."/>
            <person name="Aves S.J."/>
            <person name="Beiko R.G."/>
            <person name="Coutinho P."/>
            <person name="Dacks J.B."/>
            <person name="Durnford D.G."/>
            <person name="Fast N.M."/>
            <person name="Green B.R."/>
            <person name="Grisdale C.J."/>
            <person name="Hempel F."/>
            <person name="Henrissat B."/>
            <person name="Hoppner M.P."/>
            <person name="Ishida K."/>
            <person name="Kim E."/>
            <person name="Koreny L."/>
            <person name="Kroth P.G."/>
            <person name="Liu Y."/>
            <person name="Malik S.B."/>
            <person name="Maier U.G."/>
            <person name="McRose D."/>
            <person name="Mock T."/>
            <person name="Neilson J.A."/>
            <person name="Onodera N.T."/>
            <person name="Poole A.M."/>
            <person name="Pritham E.J."/>
            <person name="Richards T.A."/>
            <person name="Rocap G."/>
            <person name="Roy S.W."/>
            <person name="Sarai C."/>
            <person name="Schaack S."/>
            <person name="Shirato S."/>
            <person name="Slamovits C.H."/>
            <person name="Spencer D.F."/>
            <person name="Suzuki S."/>
            <person name="Worden A.Z."/>
            <person name="Zauner S."/>
            <person name="Barry K."/>
            <person name="Bell C."/>
            <person name="Bharti A.K."/>
            <person name="Crow J.A."/>
            <person name="Grimwood J."/>
            <person name="Kramer R."/>
            <person name="Lindquist E."/>
            <person name="Lucas S."/>
            <person name="Salamov A."/>
            <person name="McFadden G.I."/>
            <person name="Lane C.E."/>
            <person name="Keeling P.J."/>
            <person name="Gray M.W."/>
            <person name="Grigoriev I.V."/>
            <person name="Archibald J.M."/>
        </authorList>
    </citation>
    <scope>NUCLEOTIDE SEQUENCE</scope>
    <source>
        <strain evidence="16 18">CCMP2712</strain>
    </source>
</reference>
<keyword evidence="3" id="KW-0808">Transferase</keyword>
<dbReference type="GO" id="GO:0005634">
    <property type="term" value="C:nucleus"/>
    <property type="evidence" value="ECO:0007669"/>
    <property type="project" value="TreeGrafter"/>
</dbReference>
<feature type="chain" id="PRO_5008770759" description="non-specific serine/threonine protein kinase" evidence="14">
    <location>
        <begin position="31"/>
        <end position="753"/>
    </location>
</feature>
<accession>L1J1C7</accession>
<dbReference type="Pfam" id="PF00069">
    <property type="entry name" value="Pkinase"/>
    <property type="match status" value="2"/>
</dbReference>
<keyword evidence="5 16" id="KW-0418">Kinase</keyword>
<evidence type="ECO:0000259" key="15">
    <source>
        <dbReference type="PROSITE" id="PS50011"/>
    </source>
</evidence>
<evidence type="ECO:0000256" key="2">
    <source>
        <dbReference type="ARBA" id="ARBA00022527"/>
    </source>
</evidence>
<dbReference type="PROSITE" id="PS00107">
    <property type="entry name" value="PROTEIN_KINASE_ATP"/>
    <property type="match status" value="1"/>
</dbReference>
<evidence type="ECO:0000256" key="11">
    <source>
        <dbReference type="PROSITE-ProRule" id="PRU10141"/>
    </source>
</evidence>
<dbReference type="EMBL" id="JH993019">
    <property type="protein sequence ID" value="EKX42127.1"/>
    <property type="molecule type" value="Genomic_DNA"/>
</dbReference>
<evidence type="ECO:0000256" key="10">
    <source>
        <dbReference type="ARBA" id="ARBA00048977"/>
    </source>
</evidence>
<dbReference type="STRING" id="905079.L1J1C7"/>
<dbReference type="PROSITE" id="PS00108">
    <property type="entry name" value="PROTEIN_KINASE_ST"/>
    <property type="match status" value="1"/>
</dbReference>
<dbReference type="InterPro" id="IPR011009">
    <property type="entry name" value="Kinase-like_dom_sf"/>
</dbReference>
<dbReference type="InterPro" id="IPR008271">
    <property type="entry name" value="Ser/Thr_kinase_AS"/>
</dbReference>
<dbReference type="HOGENOM" id="CLU_369833_0_0_1"/>
<keyword evidence="7" id="KW-0652">Protein synthesis inhibitor</keyword>
<keyword evidence="6 11" id="KW-0067">ATP-binding</keyword>
<dbReference type="GO" id="GO:0017148">
    <property type="term" value="P:negative regulation of translation"/>
    <property type="evidence" value="ECO:0007669"/>
    <property type="project" value="UniProtKB-KW"/>
</dbReference>
<evidence type="ECO:0000256" key="3">
    <source>
        <dbReference type="ARBA" id="ARBA00022679"/>
    </source>
</evidence>
<dbReference type="AlphaFoldDB" id="L1J1C7"/>
<dbReference type="EC" id="2.7.11.1" evidence="1"/>
<dbReference type="GO" id="GO:0005737">
    <property type="term" value="C:cytoplasm"/>
    <property type="evidence" value="ECO:0007669"/>
    <property type="project" value="TreeGrafter"/>
</dbReference>
<dbReference type="RefSeq" id="XP_005829107.1">
    <property type="nucleotide sequence ID" value="XM_005829050.1"/>
</dbReference>
<dbReference type="EnsemblProtists" id="EKX42127">
    <property type="protein sequence ID" value="EKX42127"/>
    <property type="gene ID" value="GUITHDRAFT_111976"/>
</dbReference>
<organism evidence="16">
    <name type="scientific">Guillardia theta (strain CCMP2712)</name>
    <name type="common">Cryptophyte</name>
    <dbReference type="NCBI Taxonomy" id="905079"/>
    <lineage>
        <taxon>Eukaryota</taxon>
        <taxon>Cryptophyceae</taxon>
        <taxon>Pyrenomonadales</taxon>
        <taxon>Geminigeraceae</taxon>
        <taxon>Guillardia</taxon>
    </lineage>
</organism>
<feature type="region of interest" description="Disordered" evidence="13">
    <location>
        <begin position="468"/>
        <end position="500"/>
    </location>
</feature>
<keyword evidence="12" id="KW-0175">Coiled coil</keyword>
<evidence type="ECO:0000256" key="9">
    <source>
        <dbReference type="ARBA" id="ARBA00048659"/>
    </source>
</evidence>
<dbReference type="OrthoDB" id="1405469at2759"/>
<evidence type="ECO:0000313" key="17">
    <source>
        <dbReference type="EnsemblProtists" id="EKX42127"/>
    </source>
</evidence>
<evidence type="ECO:0000256" key="8">
    <source>
        <dbReference type="ARBA" id="ARBA00037982"/>
    </source>
</evidence>
<name>L1J1C7_GUITC</name>
<dbReference type="GO" id="GO:0004694">
    <property type="term" value="F:eukaryotic translation initiation factor 2alpha kinase activity"/>
    <property type="evidence" value="ECO:0007669"/>
    <property type="project" value="TreeGrafter"/>
</dbReference>
<evidence type="ECO:0000256" key="6">
    <source>
        <dbReference type="ARBA" id="ARBA00022840"/>
    </source>
</evidence>
<comment type="catalytic activity">
    <reaction evidence="10">
        <text>L-seryl-[protein] + ATP = O-phospho-L-seryl-[protein] + ADP + H(+)</text>
        <dbReference type="Rhea" id="RHEA:17989"/>
        <dbReference type="Rhea" id="RHEA-COMP:9863"/>
        <dbReference type="Rhea" id="RHEA-COMP:11604"/>
        <dbReference type="ChEBI" id="CHEBI:15378"/>
        <dbReference type="ChEBI" id="CHEBI:29999"/>
        <dbReference type="ChEBI" id="CHEBI:30616"/>
        <dbReference type="ChEBI" id="CHEBI:83421"/>
        <dbReference type="ChEBI" id="CHEBI:456216"/>
        <dbReference type="EC" id="2.7.11.1"/>
    </reaction>
    <physiologicalReaction direction="left-to-right" evidence="10">
        <dbReference type="Rhea" id="RHEA:17990"/>
    </physiologicalReaction>
</comment>
<evidence type="ECO:0000256" key="5">
    <source>
        <dbReference type="ARBA" id="ARBA00022777"/>
    </source>
</evidence>
<dbReference type="PROSITE" id="PS50011">
    <property type="entry name" value="PROTEIN_KINASE_DOM"/>
    <property type="match status" value="1"/>
</dbReference>
<evidence type="ECO:0000313" key="16">
    <source>
        <dbReference type="EMBL" id="EKX42127.1"/>
    </source>
</evidence>
<proteinExistence type="inferred from homology"/>
<keyword evidence="14" id="KW-0732">Signal</keyword>
<dbReference type="InterPro" id="IPR050339">
    <property type="entry name" value="CC_SR_Kinase"/>
</dbReference>
<dbReference type="PANTHER" id="PTHR11042:SF160">
    <property type="entry name" value="EUKARYOTIC TRANSLATION INITIATION FACTOR 2-ALPHA KINASE 1"/>
    <property type="match status" value="1"/>
</dbReference>
<evidence type="ECO:0000256" key="13">
    <source>
        <dbReference type="SAM" id="MobiDB-lite"/>
    </source>
</evidence>
<dbReference type="SUPFAM" id="SSF56112">
    <property type="entry name" value="Protein kinase-like (PK-like)"/>
    <property type="match status" value="1"/>
</dbReference>
<evidence type="ECO:0000313" key="18">
    <source>
        <dbReference type="Proteomes" id="UP000011087"/>
    </source>
</evidence>
<gene>
    <name evidence="16" type="ORF">GUITHDRAFT_111976</name>
</gene>
<dbReference type="InterPro" id="IPR000719">
    <property type="entry name" value="Prot_kinase_dom"/>
</dbReference>
<evidence type="ECO:0000256" key="14">
    <source>
        <dbReference type="SAM" id="SignalP"/>
    </source>
</evidence>
<reference evidence="17" key="3">
    <citation type="submission" date="2016-03" db="UniProtKB">
        <authorList>
            <consortium name="EnsemblProtists"/>
        </authorList>
    </citation>
    <scope>IDENTIFICATION</scope>
</reference>
<dbReference type="InterPro" id="IPR017441">
    <property type="entry name" value="Protein_kinase_ATP_BS"/>
</dbReference>
<dbReference type="PANTHER" id="PTHR11042">
    <property type="entry name" value="EUKARYOTIC TRANSLATION INITIATION FACTOR 2-ALPHA KINASE EIF2-ALPHA KINASE -RELATED"/>
    <property type="match status" value="1"/>
</dbReference>
<dbReference type="eggNOG" id="KOG1035">
    <property type="taxonomic scope" value="Eukaryota"/>
</dbReference>
<evidence type="ECO:0000256" key="12">
    <source>
        <dbReference type="SAM" id="Coils"/>
    </source>
</evidence>
<comment type="catalytic activity">
    <reaction evidence="9">
        <text>L-threonyl-[protein] + ATP = O-phospho-L-threonyl-[protein] + ADP + H(+)</text>
        <dbReference type="Rhea" id="RHEA:46608"/>
        <dbReference type="Rhea" id="RHEA-COMP:11060"/>
        <dbReference type="Rhea" id="RHEA-COMP:11605"/>
        <dbReference type="ChEBI" id="CHEBI:15378"/>
        <dbReference type="ChEBI" id="CHEBI:30013"/>
        <dbReference type="ChEBI" id="CHEBI:30616"/>
        <dbReference type="ChEBI" id="CHEBI:61977"/>
        <dbReference type="ChEBI" id="CHEBI:456216"/>
        <dbReference type="EC" id="2.7.11.1"/>
    </reaction>
    <physiologicalReaction direction="left-to-right" evidence="9">
        <dbReference type="Rhea" id="RHEA:46609"/>
    </physiologicalReaction>
</comment>
<comment type="similarity">
    <text evidence="8">Belongs to the protein kinase superfamily. Ser/Thr protein kinase family. GCN2 subfamily.</text>
</comment>
<keyword evidence="4 11" id="KW-0547">Nucleotide-binding</keyword>
<dbReference type="Gene3D" id="1.10.510.10">
    <property type="entry name" value="Transferase(Phosphotransferase) domain 1"/>
    <property type="match status" value="1"/>
</dbReference>
<dbReference type="Proteomes" id="UP000011087">
    <property type="component" value="Unassembled WGS sequence"/>
</dbReference>
<keyword evidence="18" id="KW-1185">Reference proteome</keyword>
<dbReference type="OMA" id="FRNSFEP"/>
<keyword evidence="2" id="KW-0723">Serine/threonine-protein kinase</keyword>
<dbReference type="GO" id="GO:0005524">
    <property type="term" value="F:ATP binding"/>
    <property type="evidence" value="ECO:0007669"/>
    <property type="project" value="UniProtKB-UniRule"/>
</dbReference>
<reference evidence="18" key="2">
    <citation type="submission" date="2012-11" db="EMBL/GenBank/DDBJ databases">
        <authorList>
            <person name="Kuo A."/>
            <person name="Curtis B.A."/>
            <person name="Tanifuji G."/>
            <person name="Burki F."/>
            <person name="Gruber A."/>
            <person name="Irimia M."/>
            <person name="Maruyama S."/>
            <person name="Arias M.C."/>
            <person name="Ball S.G."/>
            <person name="Gile G.H."/>
            <person name="Hirakawa Y."/>
            <person name="Hopkins J.F."/>
            <person name="Rensing S.A."/>
            <person name="Schmutz J."/>
            <person name="Symeonidi A."/>
            <person name="Elias M."/>
            <person name="Eveleigh R.J."/>
            <person name="Herman E.K."/>
            <person name="Klute M.J."/>
            <person name="Nakayama T."/>
            <person name="Obornik M."/>
            <person name="Reyes-Prieto A."/>
            <person name="Armbrust E.V."/>
            <person name="Aves S.J."/>
            <person name="Beiko R.G."/>
            <person name="Coutinho P."/>
            <person name="Dacks J.B."/>
            <person name="Durnford D.G."/>
            <person name="Fast N.M."/>
            <person name="Green B.R."/>
            <person name="Grisdale C."/>
            <person name="Hempe F."/>
            <person name="Henrissat B."/>
            <person name="Hoppner M.P."/>
            <person name="Ishida K.-I."/>
            <person name="Kim E."/>
            <person name="Koreny L."/>
            <person name="Kroth P.G."/>
            <person name="Liu Y."/>
            <person name="Malik S.-B."/>
            <person name="Maier U.G."/>
            <person name="McRose D."/>
            <person name="Mock T."/>
            <person name="Neilson J.A."/>
            <person name="Onodera N.T."/>
            <person name="Poole A.M."/>
            <person name="Pritham E.J."/>
            <person name="Richards T.A."/>
            <person name="Rocap G."/>
            <person name="Roy S.W."/>
            <person name="Sarai C."/>
            <person name="Schaack S."/>
            <person name="Shirato S."/>
            <person name="Slamovits C.H."/>
            <person name="Spencer D.F."/>
            <person name="Suzuki S."/>
            <person name="Worden A.Z."/>
            <person name="Zauner S."/>
            <person name="Barry K."/>
            <person name="Bell C."/>
            <person name="Bharti A.K."/>
            <person name="Crow J.A."/>
            <person name="Grimwood J."/>
            <person name="Kramer R."/>
            <person name="Lindquist E."/>
            <person name="Lucas S."/>
            <person name="Salamov A."/>
            <person name="McFadden G.I."/>
            <person name="Lane C.E."/>
            <person name="Keeling P.J."/>
            <person name="Gray M.W."/>
            <person name="Grigoriev I.V."/>
            <person name="Archibald J.M."/>
        </authorList>
    </citation>
    <scope>NUCLEOTIDE SEQUENCE</scope>
    <source>
        <strain evidence="18">CCMP2712</strain>
    </source>
</reference>
<evidence type="ECO:0000256" key="7">
    <source>
        <dbReference type="ARBA" id="ARBA00023193"/>
    </source>
</evidence>
<feature type="domain" description="Protein kinase" evidence="15">
    <location>
        <begin position="342"/>
        <end position="750"/>
    </location>
</feature>
<protein>
    <recommendedName>
        <fullName evidence="1">non-specific serine/threonine protein kinase</fullName>
        <ecNumber evidence="1">2.7.11.1</ecNumber>
    </recommendedName>
</protein>
<sequence>MARRARLGRRGSVSPCIFFLLSSLLQVVPSSDLNHHVSIDQIRTLRLQNLASLAALLMHGEASSMNRSCSKPDPPSPTMESHLSGQQDLAFLQSEVRRLKAENEMLRARSNLQDKSETRDEEDSNSSSFFDRIALQASIVEQAIQSEGKSNARIATVLADESLSRAIVQKLEEKEVQELARADLEHEGSGASQPTELGYHVGRKATKAGGEGRSWSRFASRGEKSLLSQRRQQIIVWLLWNTCIRDQKNPAGFLSLCQQLYEQGILDSVTFLKDLPALQNQFSTAFQNLFGSDSTNLYPKALPLDDSKKIASIVPSVNDPRMDVEMRALHPNFSPTRYEKDFDELGVLGSGAFGKVTTARHKIDGQVYAIKRIRIKPVSLESFRAASVARRLQKRVLSEAKSIASLSHPNIVRYYSSWLEVNWVSNFATTIEPEDDRSAKTSNQPNLVHEEETQQVDLYERLPTFVKAHSSSSESEEDENESFKMRSHVKPADSDAAAVSTQVNPTNEKMLMQHKGGEEAKEWVSGLGADMEVFIQMEHCGFITMETVLFRTSMNPLVAVSLIIQVLRGVKEVHLHGLIHRDIKPANLFLTHGTDDFGDCTVVKLGDFGLATASCIALAYEDVETLKDSDAHETQNFHLLQHTAGAGTPTYMAPEQSKSKKYDEKCDIYAVGVVFLQLMASFKTAMERVDVLNTAYQIGQITSNPQEIPLPKSVTAQPRIATLIRQMLAKDPSLRPAADAALQEVRENDLQCM</sequence>
<evidence type="ECO:0000256" key="1">
    <source>
        <dbReference type="ARBA" id="ARBA00012513"/>
    </source>
</evidence>
<evidence type="ECO:0000256" key="4">
    <source>
        <dbReference type="ARBA" id="ARBA00022741"/>
    </source>
</evidence>
<feature type="coiled-coil region" evidence="12">
    <location>
        <begin position="89"/>
        <end position="118"/>
    </location>
</feature>
<feature type="binding site" evidence="11">
    <location>
        <position position="371"/>
    </location>
    <ligand>
        <name>ATP</name>
        <dbReference type="ChEBI" id="CHEBI:30616"/>
    </ligand>
</feature>
<dbReference type="SMART" id="SM00220">
    <property type="entry name" value="S_TKc"/>
    <property type="match status" value="1"/>
</dbReference>
<dbReference type="PaxDb" id="55529-EKX42127"/>
<dbReference type="Gene3D" id="3.30.200.20">
    <property type="entry name" value="Phosphorylase Kinase, domain 1"/>
    <property type="match status" value="1"/>
</dbReference>
<dbReference type="GeneID" id="17298660"/>
<feature type="signal peptide" evidence="14">
    <location>
        <begin position="1"/>
        <end position="30"/>
    </location>
</feature>